<organism evidence="2">
    <name type="scientific">Perkinsus marinus (strain ATCC 50983 / TXsc)</name>
    <dbReference type="NCBI Taxonomy" id="423536"/>
    <lineage>
        <taxon>Eukaryota</taxon>
        <taxon>Sar</taxon>
        <taxon>Alveolata</taxon>
        <taxon>Perkinsozoa</taxon>
        <taxon>Perkinsea</taxon>
        <taxon>Perkinsida</taxon>
        <taxon>Perkinsidae</taxon>
        <taxon>Perkinsus</taxon>
    </lineage>
</organism>
<dbReference type="GeneID" id="9043315"/>
<keyword evidence="2" id="KW-1185">Reference proteome</keyword>
<name>C5L5X4_PERM5</name>
<dbReference type="EMBL" id="GG679595">
    <property type="protein sequence ID" value="EER07869.1"/>
    <property type="molecule type" value="Genomic_DNA"/>
</dbReference>
<dbReference type="AlphaFoldDB" id="C5L5X4"/>
<protein>
    <submittedName>
        <fullName evidence="1">Uncharacterized protein</fullName>
    </submittedName>
</protein>
<dbReference type="Proteomes" id="UP000007800">
    <property type="component" value="Unassembled WGS sequence"/>
</dbReference>
<evidence type="ECO:0000313" key="2">
    <source>
        <dbReference type="Proteomes" id="UP000007800"/>
    </source>
</evidence>
<feature type="non-terminal residue" evidence="1">
    <location>
        <position position="63"/>
    </location>
</feature>
<dbReference type="InParanoid" id="C5L5X4"/>
<proteinExistence type="predicted"/>
<sequence>MQRALKDFGDPCILEGDPRLGVHLDSVPTAFREIMGYYISGVPRMNLYFESADRHIATLLVSD</sequence>
<reference evidence="1 2" key="1">
    <citation type="submission" date="2008-07" db="EMBL/GenBank/DDBJ databases">
        <authorList>
            <person name="El-Sayed N."/>
            <person name="Caler E."/>
            <person name="Inman J."/>
            <person name="Amedeo P."/>
            <person name="Hass B."/>
            <person name="Wortman J."/>
        </authorList>
    </citation>
    <scope>NUCLEOTIDE SEQUENCE [LARGE SCALE GENOMIC DNA]</scope>
    <source>
        <strain evidence="2">ATCC 50983 / TXsc</strain>
    </source>
</reference>
<dbReference type="RefSeq" id="XP_002776053.1">
    <property type="nucleotide sequence ID" value="XM_002776007.1"/>
</dbReference>
<accession>C5L5X4</accession>
<evidence type="ECO:0000313" key="1">
    <source>
        <dbReference type="EMBL" id="EER07869.1"/>
    </source>
</evidence>
<gene>
    <name evidence="1" type="ORF">Pmar_PMAR016827</name>
</gene>
<dbReference type="OrthoDB" id="3863715at2759"/>